<dbReference type="RefSeq" id="WP_284131914.1">
    <property type="nucleotide sequence ID" value="NZ_JASKYM010000002.1"/>
</dbReference>
<feature type="domain" description="VanZ-like" evidence="2">
    <location>
        <begin position="44"/>
        <end position="164"/>
    </location>
</feature>
<dbReference type="InterPro" id="IPR053150">
    <property type="entry name" value="Teicoplanin_resist-assoc"/>
</dbReference>
<name>A0ABT7E7P4_9FIRM</name>
<comment type="caution">
    <text evidence="3">The sequence shown here is derived from an EMBL/GenBank/DDBJ whole genome shotgun (WGS) entry which is preliminary data.</text>
</comment>
<dbReference type="Pfam" id="PF04892">
    <property type="entry name" value="VanZ"/>
    <property type="match status" value="1"/>
</dbReference>
<keyword evidence="1" id="KW-1133">Transmembrane helix</keyword>
<sequence length="173" mass="20037">MIIEFSNLIFFGLIFCYLATIILFNYMNDSQINYKKEFINLGLLLSVLLIISQTIFPLRLGYKFEEFEIYNLIPLKVSIMMFTQYSFGYFLYQVLGNIALFVPLGFFIFIKTNKNIKKSLIIIFSITLGVEIIQGFIPYRFCEIDDLWLNTLGGYIGLTISSIINKGYVKASN</sequence>
<keyword evidence="4" id="KW-1185">Reference proteome</keyword>
<keyword evidence="1" id="KW-0472">Membrane</keyword>
<dbReference type="EMBL" id="JASKYM010000002">
    <property type="protein sequence ID" value="MDK2562944.1"/>
    <property type="molecule type" value="Genomic_DNA"/>
</dbReference>
<organism evidence="3 4">
    <name type="scientific">Romboutsia sedimentorum</name>
    <dbReference type="NCBI Taxonomy" id="1368474"/>
    <lineage>
        <taxon>Bacteria</taxon>
        <taxon>Bacillati</taxon>
        <taxon>Bacillota</taxon>
        <taxon>Clostridia</taxon>
        <taxon>Peptostreptococcales</taxon>
        <taxon>Peptostreptococcaceae</taxon>
        <taxon>Romboutsia</taxon>
    </lineage>
</organism>
<dbReference type="PANTHER" id="PTHR36834:SF1">
    <property type="entry name" value="INTEGRAL MEMBRANE PROTEIN"/>
    <property type="match status" value="1"/>
</dbReference>
<evidence type="ECO:0000259" key="2">
    <source>
        <dbReference type="Pfam" id="PF04892"/>
    </source>
</evidence>
<feature type="transmembrane region" description="Helical" evidence="1">
    <location>
        <begin position="90"/>
        <end position="109"/>
    </location>
</feature>
<feature type="transmembrane region" description="Helical" evidence="1">
    <location>
        <begin position="38"/>
        <end position="56"/>
    </location>
</feature>
<keyword evidence="1" id="KW-0812">Transmembrane</keyword>
<dbReference type="PANTHER" id="PTHR36834">
    <property type="entry name" value="MEMBRANE PROTEIN-RELATED"/>
    <property type="match status" value="1"/>
</dbReference>
<dbReference type="InterPro" id="IPR006976">
    <property type="entry name" value="VanZ-like"/>
</dbReference>
<dbReference type="Proteomes" id="UP001301012">
    <property type="component" value="Unassembled WGS sequence"/>
</dbReference>
<feature type="transmembrane region" description="Helical" evidence="1">
    <location>
        <begin position="6"/>
        <end position="26"/>
    </location>
</feature>
<feature type="transmembrane region" description="Helical" evidence="1">
    <location>
        <begin position="147"/>
        <end position="164"/>
    </location>
</feature>
<evidence type="ECO:0000256" key="1">
    <source>
        <dbReference type="SAM" id="Phobius"/>
    </source>
</evidence>
<reference evidence="3 4" key="1">
    <citation type="submission" date="2023-05" db="EMBL/GenBank/DDBJ databases">
        <title>Rombocin, a short stable natural nisin variant, displays selective antimicrobial activity against Listeria monocytogenes and employs dual mode of action to kill target bacterial strains.</title>
        <authorList>
            <person name="Wambui J."/>
            <person name="Stephan R."/>
            <person name="Kuipers O.P."/>
        </authorList>
    </citation>
    <scope>NUCLEOTIDE SEQUENCE [LARGE SCALE GENOMIC DNA]</scope>
    <source>
        <strain evidence="3 4">RC002</strain>
    </source>
</reference>
<feature type="transmembrane region" description="Helical" evidence="1">
    <location>
        <begin position="121"/>
        <end position="141"/>
    </location>
</feature>
<evidence type="ECO:0000313" key="4">
    <source>
        <dbReference type="Proteomes" id="UP001301012"/>
    </source>
</evidence>
<proteinExistence type="predicted"/>
<protein>
    <submittedName>
        <fullName evidence="3">VanZ family protein</fullName>
    </submittedName>
</protein>
<gene>
    <name evidence="3" type="ORF">QOZ84_05260</name>
</gene>
<evidence type="ECO:0000313" key="3">
    <source>
        <dbReference type="EMBL" id="MDK2562944.1"/>
    </source>
</evidence>
<accession>A0ABT7E7P4</accession>